<dbReference type="CDD" id="cd02509">
    <property type="entry name" value="GDP-M1P_Guanylyltransferase"/>
    <property type="match status" value="1"/>
</dbReference>
<dbReference type="CDD" id="cd02213">
    <property type="entry name" value="cupin_PMI_typeII_C"/>
    <property type="match status" value="1"/>
</dbReference>
<accession>A0A3L7AM59</accession>
<dbReference type="FunFam" id="3.90.550.10:FF:000046">
    <property type="entry name" value="Mannose-1-phosphate guanylyltransferase (GDP)"/>
    <property type="match status" value="1"/>
</dbReference>
<dbReference type="SUPFAM" id="SSF51182">
    <property type="entry name" value="RmlC-like cupins"/>
    <property type="match status" value="1"/>
</dbReference>
<dbReference type="GO" id="GO:0005525">
    <property type="term" value="F:GTP binding"/>
    <property type="evidence" value="ECO:0007669"/>
    <property type="project" value="UniProtKB-KW"/>
</dbReference>
<dbReference type="EMBL" id="RCTF01000002">
    <property type="protein sequence ID" value="RLP81144.1"/>
    <property type="molecule type" value="Genomic_DNA"/>
</dbReference>
<dbReference type="GO" id="GO:0009298">
    <property type="term" value="P:GDP-mannose biosynthetic process"/>
    <property type="evidence" value="ECO:0007669"/>
    <property type="project" value="TreeGrafter"/>
</dbReference>
<evidence type="ECO:0000256" key="1">
    <source>
        <dbReference type="ARBA" id="ARBA00006115"/>
    </source>
</evidence>
<reference evidence="12 13" key="1">
    <citation type="submission" date="2018-10" db="EMBL/GenBank/DDBJ databases">
        <title>Xanthobacter tagetidis genome sequencing and assembly.</title>
        <authorList>
            <person name="Maclea K.S."/>
            <person name="Goen A.E."/>
            <person name="Fatima S.A."/>
        </authorList>
    </citation>
    <scope>NUCLEOTIDE SEQUENCE [LARGE SCALE GENOMIC DNA]</scope>
    <source>
        <strain evidence="12 13">ATCC 700314</strain>
    </source>
</reference>
<dbReference type="InterPro" id="IPR029044">
    <property type="entry name" value="Nucleotide-diphossugar_trans"/>
</dbReference>
<dbReference type="InterPro" id="IPR014710">
    <property type="entry name" value="RmlC-like_jellyroll"/>
</dbReference>
<dbReference type="Pfam" id="PF22640">
    <property type="entry name" value="ManC_GMP_beta-helix"/>
    <property type="match status" value="1"/>
</dbReference>
<evidence type="ECO:0000256" key="6">
    <source>
        <dbReference type="ARBA" id="ARBA00023134"/>
    </source>
</evidence>
<dbReference type="GO" id="GO:0004475">
    <property type="term" value="F:mannose-1-phosphate guanylyltransferase (GTP) activity"/>
    <property type="evidence" value="ECO:0007669"/>
    <property type="project" value="UniProtKB-EC"/>
</dbReference>
<dbReference type="Gene3D" id="2.60.120.10">
    <property type="entry name" value="Jelly Rolls"/>
    <property type="match status" value="1"/>
</dbReference>
<dbReference type="Pfam" id="PF01050">
    <property type="entry name" value="MannoseP_isomer"/>
    <property type="match status" value="1"/>
</dbReference>
<proteinExistence type="inferred from homology"/>
<dbReference type="InterPro" id="IPR006375">
    <property type="entry name" value="Man1P_GuaTrfase/Man6P_Isoase"/>
</dbReference>
<evidence type="ECO:0000313" key="13">
    <source>
        <dbReference type="Proteomes" id="UP000269692"/>
    </source>
</evidence>
<dbReference type="InterPro" id="IPR005835">
    <property type="entry name" value="NTP_transferase_dom"/>
</dbReference>
<dbReference type="InterPro" id="IPR054566">
    <property type="entry name" value="ManC/GMP-like_b-helix"/>
</dbReference>
<evidence type="ECO:0000256" key="5">
    <source>
        <dbReference type="ARBA" id="ARBA00022741"/>
    </source>
</evidence>
<dbReference type="InterPro" id="IPR001538">
    <property type="entry name" value="Man6P_isomerase-2_C"/>
</dbReference>
<evidence type="ECO:0000256" key="8">
    <source>
        <dbReference type="RuleBase" id="RU004190"/>
    </source>
</evidence>
<dbReference type="Pfam" id="PF00483">
    <property type="entry name" value="NTP_transferase"/>
    <property type="match status" value="1"/>
</dbReference>
<dbReference type="Proteomes" id="UP000269692">
    <property type="component" value="Unassembled WGS sequence"/>
</dbReference>
<dbReference type="PANTHER" id="PTHR46390">
    <property type="entry name" value="MANNOSE-1-PHOSPHATE GUANYLYLTRANSFERASE"/>
    <property type="match status" value="1"/>
</dbReference>
<keyword evidence="4 12" id="KW-0548">Nucleotidyltransferase</keyword>
<evidence type="ECO:0000256" key="4">
    <source>
        <dbReference type="ARBA" id="ARBA00022695"/>
    </source>
</evidence>
<comment type="caution">
    <text evidence="12">The sequence shown here is derived from an EMBL/GenBank/DDBJ whole genome shotgun (WGS) entry which is preliminary data.</text>
</comment>
<dbReference type="RefSeq" id="WP_121621996.1">
    <property type="nucleotide sequence ID" value="NZ_JACIIW010000003.1"/>
</dbReference>
<dbReference type="Gene3D" id="3.90.550.10">
    <property type="entry name" value="Spore Coat Polysaccharide Biosynthesis Protein SpsA, Chain A"/>
    <property type="match status" value="1"/>
</dbReference>
<feature type="domain" description="Nucleotidyl transferase" evidence="9">
    <location>
        <begin position="5"/>
        <end position="283"/>
    </location>
</feature>
<keyword evidence="5" id="KW-0547">Nucleotide-binding</keyword>
<name>A0A3L7AM59_9HYPH</name>
<feature type="domain" description="MannoseP isomerase/GMP-like beta-helix" evidence="11">
    <location>
        <begin position="296"/>
        <end position="347"/>
    </location>
</feature>
<evidence type="ECO:0000256" key="7">
    <source>
        <dbReference type="ARBA" id="ARBA00047343"/>
    </source>
</evidence>
<evidence type="ECO:0000259" key="9">
    <source>
        <dbReference type="Pfam" id="PF00483"/>
    </source>
</evidence>
<protein>
    <recommendedName>
        <fullName evidence="2">mannose-1-phosphate guanylyltransferase</fullName>
        <ecNumber evidence="2">2.7.7.13</ecNumber>
    </recommendedName>
</protein>
<evidence type="ECO:0000313" key="12">
    <source>
        <dbReference type="EMBL" id="RLP81144.1"/>
    </source>
</evidence>
<dbReference type="NCBIfam" id="TIGR01479">
    <property type="entry name" value="GMP_PMI"/>
    <property type="match status" value="1"/>
</dbReference>
<dbReference type="SUPFAM" id="SSF53448">
    <property type="entry name" value="Nucleotide-diphospho-sugar transferases"/>
    <property type="match status" value="1"/>
</dbReference>
<keyword evidence="12" id="KW-0413">Isomerase</keyword>
<keyword evidence="6" id="KW-0342">GTP-binding</keyword>
<evidence type="ECO:0000259" key="11">
    <source>
        <dbReference type="Pfam" id="PF22640"/>
    </source>
</evidence>
<comment type="similarity">
    <text evidence="1 8">Belongs to the mannose-6-phosphate isomerase type 2 family.</text>
</comment>
<feature type="domain" description="Mannose-6-phosphate isomerase type II C-terminal" evidence="10">
    <location>
        <begin position="352"/>
        <end position="465"/>
    </location>
</feature>
<dbReference type="GO" id="GO:0016853">
    <property type="term" value="F:isomerase activity"/>
    <property type="evidence" value="ECO:0007669"/>
    <property type="project" value="UniProtKB-KW"/>
</dbReference>
<evidence type="ECO:0000259" key="10">
    <source>
        <dbReference type="Pfam" id="PF01050"/>
    </source>
</evidence>
<dbReference type="InterPro" id="IPR011051">
    <property type="entry name" value="RmlC_Cupin_sf"/>
</dbReference>
<dbReference type="InterPro" id="IPR049577">
    <property type="entry name" value="GMPP_N"/>
</dbReference>
<dbReference type="AlphaFoldDB" id="A0A3L7AM59"/>
<evidence type="ECO:0000256" key="2">
    <source>
        <dbReference type="ARBA" id="ARBA00012387"/>
    </source>
</evidence>
<dbReference type="InterPro" id="IPR051161">
    <property type="entry name" value="Mannose-6P_isomerase_type2"/>
</dbReference>
<keyword evidence="3 12" id="KW-0808">Transferase</keyword>
<dbReference type="OrthoDB" id="9806359at2"/>
<organism evidence="12 13">
    <name type="scientific">Xanthobacter tagetidis</name>
    <dbReference type="NCBI Taxonomy" id="60216"/>
    <lineage>
        <taxon>Bacteria</taxon>
        <taxon>Pseudomonadati</taxon>
        <taxon>Pseudomonadota</taxon>
        <taxon>Alphaproteobacteria</taxon>
        <taxon>Hyphomicrobiales</taxon>
        <taxon>Xanthobacteraceae</taxon>
        <taxon>Xanthobacter</taxon>
    </lineage>
</organism>
<gene>
    <name evidence="12" type="ORF">D9R14_03900</name>
</gene>
<comment type="catalytic activity">
    <reaction evidence="7">
        <text>alpha-D-mannose 1-phosphate + GTP + H(+) = GDP-alpha-D-mannose + diphosphate</text>
        <dbReference type="Rhea" id="RHEA:15229"/>
        <dbReference type="ChEBI" id="CHEBI:15378"/>
        <dbReference type="ChEBI" id="CHEBI:33019"/>
        <dbReference type="ChEBI" id="CHEBI:37565"/>
        <dbReference type="ChEBI" id="CHEBI:57527"/>
        <dbReference type="ChEBI" id="CHEBI:58409"/>
        <dbReference type="EC" id="2.7.7.13"/>
    </reaction>
</comment>
<sequence length="470" mass="50858">MKIVPVILAGGTGTRLWPLSRNSLPKQFLPLNSNYSLFQETLLRAAPGAEFADPVVITSHDYRFYAQRQAQEIGITPTVILEPARRDSAPAVVAATAHVASQYGPEALVLVLASDHVVLEADKFRASVFVAARAAALGNIVTFGIAPDRPRTSYGYIDVGEPLAVEGAFKVRAFVEKPDAATAEKYVDAGYLWNSGNFVFPANVMLSEAEAFEPEIARCAISAVEQAQVDIGFLKLDPAAFEAAPAKSIDFAVMERTTKAAVVKGDFTWSDVGSWDAVYEIGTADDAGNVTKGPVTLLDSAGNYVRSDGPLVAGVGIENLAVIATEDAVLVMPANRSQDVKALVAALKSARRNEVESHNKVYRPWGSYESVCRGERFQVKKIVVEPSGTLSLQKHHHRAEHWVVVRGTAEVTIGESVKTVNENESVYIPMGSVHRLANPGRIPLELIEVQTGSYLGEDDIVRLEDIYQRV</sequence>
<dbReference type="FunFam" id="2.60.120.10:FF:000032">
    <property type="entry name" value="Mannose-1-phosphate guanylyltransferase/mannose-6-phosphate isomerase"/>
    <property type="match status" value="1"/>
</dbReference>
<dbReference type="EC" id="2.7.7.13" evidence="2"/>
<keyword evidence="13" id="KW-1185">Reference proteome</keyword>
<dbReference type="PANTHER" id="PTHR46390:SF1">
    <property type="entry name" value="MANNOSE-1-PHOSPHATE GUANYLYLTRANSFERASE"/>
    <property type="match status" value="1"/>
</dbReference>
<evidence type="ECO:0000256" key="3">
    <source>
        <dbReference type="ARBA" id="ARBA00022679"/>
    </source>
</evidence>
<dbReference type="GO" id="GO:0000271">
    <property type="term" value="P:polysaccharide biosynthetic process"/>
    <property type="evidence" value="ECO:0007669"/>
    <property type="project" value="InterPro"/>
</dbReference>